<sequence length="156" mass="17537">HCDSLGIYSHFQQASVGMSNAATDRTTYLRGYQLSDSNGLVQFETIYPGWYNGRVTHIHIKVHIGGYSHGHTAHTGQLYFNDTITDRIAVLSPYNKNKGKRIKLTEDYFYDPVKGHYSLLSLQYTKPDVELCGLTASITVGVKVKTVSITMYLINQ</sequence>
<dbReference type="PANTHER" id="PTHR34315">
    <property type="match status" value="1"/>
</dbReference>
<dbReference type="EMBL" id="CAJOBA010045982">
    <property type="protein sequence ID" value="CAF4183775.1"/>
    <property type="molecule type" value="Genomic_DNA"/>
</dbReference>
<dbReference type="Proteomes" id="UP000677228">
    <property type="component" value="Unassembled WGS sequence"/>
</dbReference>
<evidence type="ECO:0000313" key="2">
    <source>
        <dbReference type="EMBL" id="CAF4183775.1"/>
    </source>
</evidence>
<dbReference type="GO" id="GO:0005506">
    <property type="term" value="F:iron ion binding"/>
    <property type="evidence" value="ECO:0007669"/>
    <property type="project" value="InterPro"/>
</dbReference>
<dbReference type="InterPro" id="IPR015889">
    <property type="entry name" value="Intradiol_dOase_core"/>
</dbReference>
<dbReference type="PANTHER" id="PTHR34315:SF1">
    <property type="entry name" value="INTRADIOL RING-CLEAVAGE DIOXYGENASES DOMAIN-CONTAINING PROTEIN-RELATED"/>
    <property type="match status" value="1"/>
</dbReference>
<dbReference type="AlphaFoldDB" id="A0A8S2F218"/>
<evidence type="ECO:0000313" key="1">
    <source>
        <dbReference type="EMBL" id="CAF1374818.1"/>
    </source>
</evidence>
<dbReference type="SUPFAM" id="SSF49482">
    <property type="entry name" value="Aromatic compound dioxygenase"/>
    <property type="match status" value="1"/>
</dbReference>
<protein>
    <recommendedName>
        <fullName evidence="4">Intradiol ring-cleavage dioxygenases domain-containing protein</fullName>
    </recommendedName>
</protein>
<dbReference type="GO" id="GO:0016702">
    <property type="term" value="F:oxidoreductase activity, acting on single donors with incorporation of molecular oxygen, incorporation of two atoms of oxygen"/>
    <property type="evidence" value="ECO:0007669"/>
    <property type="project" value="InterPro"/>
</dbReference>
<evidence type="ECO:0000313" key="3">
    <source>
        <dbReference type="Proteomes" id="UP000677228"/>
    </source>
</evidence>
<evidence type="ECO:0008006" key="4">
    <source>
        <dbReference type="Google" id="ProtNLM"/>
    </source>
</evidence>
<dbReference type="Gene3D" id="2.60.130.10">
    <property type="entry name" value="Aromatic compound dioxygenase"/>
    <property type="match status" value="1"/>
</dbReference>
<proteinExistence type="predicted"/>
<comment type="caution">
    <text evidence="1">The sequence shown here is derived from an EMBL/GenBank/DDBJ whole genome shotgun (WGS) entry which is preliminary data.</text>
</comment>
<dbReference type="EMBL" id="CAJNOK010024304">
    <property type="protein sequence ID" value="CAF1374818.1"/>
    <property type="molecule type" value="Genomic_DNA"/>
</dbReference>
<dbReference type="Proteomes" id="UP000682733">
    <property type="component" value="Unassembled WGS sequence"/>
</dbReference>
<accession>A0A8S2F218</accession>
<reference evidence="1" key="1">
    <citation type="submission" date="2021-02" db="EMBL/GenBank/DDBJ databases">
        <authorList>
            <person name="Nowell W R."/>
        </authorList>
    </citation>
    <scope>NUCLEOTIDE SEQUENCE</scope>
</reference>
<organism evidence="1 3">
    <name type="scientific">Didymodactylos carnosus</name>
    <dbReference type="NCBI Taxonomy" id="1234261"/>
    <lineage>
        <taxon>Eukaryota</taxon>
        <taxon>Metazoa</taxon>
        <taxon>Spiralia</taxon>
        <taxon>Gnathifera</taxon>
        <taxon>Rotifera</taxon>
        <taxon>Eurotatoria</taxon>
        <taxon>Bdelloidea</taxon>
        <taxon>Philodinida</taxon>
        <taxon>Philodinidae</taxon>
        <taxon>Didymodactylos</taxon>
    </lineage>
</organism>
<feature type="non-terminal residue" evidence="1">
    <location>
        <position position="1"/>
    </location>
</feature>
<gene>
    <name evidence="1" type="ORF">OVA965_LOCUS31838</name>
    <name evidence="2" type="ORF">TMI583_LOCUS32684</name>
</gene>
<name>A0A8S2F218_9BILA</name>